<sequence>MDVGIFYNAHTEVGHRKEQSSLEVGGSRKSRPHFREYHCTPPAPPAGPARLFKVFKADKMSAGTGRPGPASAN</sequence>
<comment type="caution">
    <text evidence="2">The sequence shown here is derived from an EMBL/GenBank/DDBJ whole genome shotgun (WGS) entry which is preliminary data.</text>
</comment>
<keyword evidence="3" id="KW-1185">Reference proteome</keyword>
<evidence type="ECO:0000256" key="1">
    <source>
        <dbReference type="SAM" id="MobiDB-lite"/>
    </source>
</evidence>
<evidence type="ECO:0000313" key="2">
    <source>
        <dbReference type="EMBL" id="GBP39995.1"/>
    </source>
</evidence>
<reference evidence="2 3" key="1">
    <citation type="journal article" date="2019" name="Commun. Biol.">
        <title>The bagworm genome reveals a unique fibroin gene that provides high tensile strength.</title>
        <authorList>
            <person name="Kono N."/>
            <person name="Nakamura H."/>
            <person name="Ohtoshi R."/>
            <person name="Tomita M."/>
            <person name="Numata K."/>
            <person name="Arakawa K."/>
        </authorList>
    </citation>
    <scope>NUCLEOTIDE SEQUENCE [LARGE SCALE GENOMIC DNA]</scope>
</reference>
<feature type="region of interest" description="Disordered" evidence="1">
    <location>
        <begin position="17"/>
        <end position="45"/>
    </location>
</feature>
<dbReference type="Proteomes" id="UP000299102">
    <property type="component" value="Unassembled WGS sequence"/>
</dbReference>
<name>A0A4C1VQC8_EUMVA</name>
<gene>
    <name evidence="2" type="ORF">EVAR_39223_1</name>
</gene>
<proteinExistence type="predicted"/>
<dbReference type="EMBL" id="BGZK01000374">
    <property type="protein sequence ID" value="GBP39995.1"/>
    <property type="molecule type" value="Genomic_DNA"/>
</dbReference>
<accession>A0A4C1VQC8</accession>
<organism evidence="2 3">
    <name type="scientific">Eumeta variegata</name>
    <name type="common">Bagworm moth</name>
    <name type="synonym">Eumeta japonica</name>
    <dbReference type="NCBI Taxonomy" id="151549"/>
    <lineage>
        <taxon>Eukaryota</taxon>
        <taxon>Metazoa</taxon>
        <taxon>Ecdysozoa</taxon>
        <taxon>Arthropoda</taxon>
        <taxon>Hexapoda</taxon>
        <taxon>Insecta</taxon>
        <taxon>Pterygota</taxon>
        <taxon>Neoptera</taxon>
        <taxon>Endopterygota</taxon>
        <taxon>Lepidoptera</taxon>
        <taxon>Glossata</taxon>
        <taxon>Ditrysia</taxon>
        <taxon>Tineoidea</taxon>
        <taxon>Psychidae</taxon>
        <taxon>Oiketicinae</taxon>
        <taxon>Eumeta</taxon>
    </lineage>
</organism>
<dbReference type="AlphaFoldDB" id="A0A4C1VQC8"/>
<evidence type="ECO:0000313" key="3">
    <source>
        <dbReference type="Proteomes" id="UP000299102"/>
    </source>
</evidence>
<protein>
    <submittedName>
        <fullName evidence="2">Uncharacterized protein</fullName>
    </submittedName>
</protein>